<dbReference type="RefSeq" id="WP_109804746.1">
    <property type="nucleotide sequence ID" value="NZ_QGKS01000364.1"/>
</dbReference>
<dbReference type="Pfam" id="PF14355">
    <property type="entry name" value="Abi_C"/>
    <property type="match status" value="1"/>
</dbReference>
<reference evidence="2 3" key="1">
    <citation type="submission" date="2018-05" db="EMBL/GenBank/DDBJ databases">
        <title>Micromonosporas from Atacama Desert.</title>
        <authorList>
            <person name="Carro L."/>
            <person name="Golinska P."/>
            <person name="Klenk H.-P."/>
            <person name="Goodfellow M."/>
        </authorList>
    </citation>
    <scope>NUCLEOTIDE SEQUENCE [LARGE SCALE GENOMIC DNA]</scope>
    <source>
        <strain evidence="2 3">4G51</strain>
    </source>
</reference>
<sequence length="278" mass="29114">MPELLSETTRHAISKISPKSVKETCAILKWAGFDPIPDKGGAIHSEGATFIRSAHASVTVRKTFAACDFSDPDVVARALKFAARAARLYATTKDADQSWLVRLDHALTDDGYGLDAPGDPLAAVTHFAALADSALPDAAAIRQELARLERALPDDTGAQIGRAKNLIEATAKAVLTLTGETVNDNDDVPVLVAKASQALGVHVTQAAGPQLAQVKRVLGRLHPLTHDVAELRNRAGDGHGVTGVAAVDAAVGRLAVRSAIAWCAFMLEVAMSGKPAGR</sequence>
<feature type="domain" description="Abortive infection protein-like C-terminal" evidence="1">
    <location>
        <begin position="190"/>
        <end position="268"/>
    </location>
</feature>
<dbReference type="Proteomes" id="UP000246050">
    <property type="component" value="Unassembled WGS sequence"/>
</dbReference>
<name>A0A317D7U5_9ACTN</name>
<dbReference type="InterPro" id="IPR026001">
    <property type="entry name" value="Abi-like_C"/>
</dbReference>
<dbReference type="EMBL" id="QGKS01000364">
    <property type="protein sequence ID" value="PWR10200.1"/>
    <property type="molecule type" value="Genomic_DNA"/>
</dbReference>
<comment type="caution">
    <text evidence="2">The sequence shown here is derived from an EMBL/GenBank/DDBJ whole genome shotgun (WGS) entry which is preliminary data.</text>
</comment>
<protein>
    <recommendedName>
        <fullName evidence="1">Abortive infection protein-like C-terminal domain-containing protein</fullName>
    </recommendedName>
</protein>
<evidence type="ECO:0000259" key="1">
    <source>
        <dbReference type="Pfam" id="PF14355"/>
    </source>
</evidence>
<accession>A0A317D7U5</accession>
<dbReference type="AlphaFoldDB" id="A0A317D7U5"/>
<dbReference type="OrthoDB" id="5139861at2"/>
<proteinExistence type="predicted"/>
<evidence type="ECO:0000313" key="3">
    <source>
        <dbReference type="Proteomes" id="UP000246050"/>
    </source>
</evidence>
<evidence type="ECO:0000313" key="2">
    <source>
        <dbReference type="EMBL" id="PWR10200.1"/>
    </source>
</evidence>
<gene>
    <name evidence="2" type="ORF">DKT69_29575</name>
</gene>
<organism evidence="2 3">
    <name type="scientific">Micromonospora sicca</name>
    <dbReference type="NCBI Taxonomy" id="2202420"/>
    <lineage>
        <taxon>Bacteria</taxon>
        <taxon>Bacillati</taxon>
        <taxon>Actinomycetota</taxon>
        <taxon>Actinomycetes</taxon>
        <taxon>Micromonosporales</taxon>
        <taxon>Micromonosporaceae</taxon>
        <taxon>Micromonospora</taxon>
    </lineage>
</organism>